<dbReference type="OMA" id="PIFGSRP"/>
<dbReference type="Ensembl" id="ENSCMIT00000009816.1">
    <property type="protein sequence ID" value="ENSCMIP00000009555.1"/>
    <property type="gene ID" value="ENSCMIG00000005068.1"/>
</dbReference>
<organism evidence="2 3">
    <name type="scientific">Callorhinchus milii</name>
    <name type="common">Ghost shark</name>
    <dbReference type="NCBI Taxonomy" id="7868"/>
    <lineage>
        <taxon>Eukaryota</taxon>
        <taxon>Metazoa</taxon>
        <taxon>Chordata</taxon>
        <taxon>Craniata</taxon>
        <taxon>Vertebrata</taxon>
        <taxon>Chondrichthyes</taxon>
        <taxon>Holocephali</taxon>
        <taxon>Chimaeriformes</taxon>
        <taxon>Callorhinchidae</taxon>
        <taxon>Callorhinchus</taxon>
    </lineage>
</organism>
<reference evidence="3" key="1">
    <citation type="journal article" date="2006" name="Science">
        <title>Ancient noncoding elements conserved in the human genome.</title>
        <authorList>
            <person name="Venkatesh B."/>
            <person name="Kirkness E.F."/>
            <person name="Loh Y.H."/>
            <person name="Halpern A.L."/>
            <person name="Lee A.P."/>
            <person name="Johnson J."/>
            <person name="Dandona N."/>
            <person name="Viswanathan L.D."/>
            <person name="Tay A."/>
            <person name="Venter J.C."/>
            <person name="Strausberg R.L."/>
            <person name="Brenner S."/>
        </authorList>
    </citation>
    <scope>NUCLEOTIDE SEQUENCE [LARGE SCALE GENOMIC DNA]</scope>
</reference>
<dbReference type="InterPro" id="IPR033590">
    <property type="entry name" value="PPP1R35"/>
</dbReference>
<name>A0A4W3H2I6_CALMI</name>
<evidence type="ECO:0000256" key="1">
    <source>
        <dbReference type="SAM" id="MobiDB-lite"/>
    </source>
</evidence>
<dbReference type="GO" id="GO:0019902">
    <property type="term" value="F:phosphatase binding"/>
    <property type="evidence" value="ECO:0007669"/>
    <property type="project" value="InterPro"/>
</dbReference>
<dbReference type="GO" id="GO:1903724">
    <property type="term" value="P:positive regulation of centriole elongation"/>
    <property type="evidence" value="ECO:0007669"/>
    <property type="project" value="TreeGrafter"/>
</dbReference>
<accession>A0A4W3H2I6</accession>
<feature type="region of interest" description="Disordered" evidence="1">
    <location>
        <begin position="1"/>
        <end position="66"/>
    </location>
</feature>
<dbReference type="PANTHER" id="PTHR28625">
    <property type="entry name" value="PROTEIN PHOSPHATASE 1 REGULATORY SUBUNIT 35"/>
    <property type="match status" value="1"/>
</dbReference>
<dbReference type="InParanoid" id="A0A4W3H2I6"/>
<feature type="compositionally biased region" description="Basic and acidic residues" evidence="1">
    <location>
        <begin position="44"/>
        <end position="62"/>
    </location>
</feature>
<protein>
    <submittedName>
        <fullName evidence="2">Uncharacterized protein</fullName>
    </submittedName>
</protein>
<dbReference type="Proteomes" id="UP000314986">
    <property type="component" value="Unassembled WGS sequence"/>
</dbReference>
<dbReference type="AlphaFoldDB" id="A0A4W3H2I6"/>
<evidence type="ECO:0000313" key="2">
    <source>
        <dbReference type="Ensembl" id="ENSCMIP00000009555.1"/>
    </source>
</evidence>
<reference evidence="2" key="5">
    <citation type="submission" date="2025-09" db="UniProtKB">
        <authorList>
            <consortium name="Ensembl"/>
        </authorList>
    </citation>
    <scope>IDENTIFICATION</scope>
</reference>
<reference evidence="3" key="2">
    <citation type="journal article" date="2007" name="PLoS Biol.">
        <title>Survey sequencing and comparative analysis of the elephant shark (Callorhinchus milii) genome.</title>
        <authorList>
            <person name="Venkatesh B."/>
            <person name="Kirkness E.F."/>
            <person name="Loh Y.H."/>
            <person name="Halpern A.L."/>
            <person name="Lee A.P."/>
            <person name="Johnson J."/>
            <person name="Dandona N."/>
            <person name="Viswanathan L.D."/>
            <person name="Tay A."/>
            <person name="Venter J.C."/>
            <person name="Strausberg R.L."/>
            <person name="Brenner S."/>
        </authorList>
    </citation>
    <scope>NUCLEOTIDE SEQUENCE [LARGE SCALE GENOMIC DNA]</scope>
</reference>
<feature type="compositionally biased region" description="Basic and acidic residues" evidence="1">
    <location>
        <begin position="95"/>
        <end position="111"/>
    </location>
</feature>
<dbReference type="GO" id="GO:0005814">
    <property type="term" value="C:centriole"/>
    <property type="evidence" value="ECO:0007669"/>
    <property type="project" value="TreeGrafter"/>
</dbReference>
<reference evidence="2" key="4">
    <citation type="submission" date="2025-08" db="UniProtKB">
        <authorList>
            <consortium name="Ensembl"/>
        </authorList>
    </citation>
    <scope>IDENTIFICATION</scope>
</reference>
<dbReference type="STRING" id="7868.ENSCMIP00000009555"/>
<evidence type="ECO:0000313" key="3">
    <source>
        <dbReference type="Proteomes" id="UP000314986"/>
    </source>
</evidence>
<dbReference type="GO" id="GO:0045724">
    <property type="term" value="P:positive regulation of cilium assembly"/>
    <property type="evidence" value="ECO:0007669"/>
    <property type="project" value="TreeGrafter"/>
</dbReference>
<sequence>GRREDPQPSSLSAGHLTSPRWPKPPPASPATDTRLAGPWGSRQGAERGARPRGEAPGGERGRPGTQVLEANFNPKKAVQQQLRRSSVTRQCLGERVAEGRHRRDRSNRPLRPETLVVLLPPVPPPRTPPPPSLPIFGSRPEDLPLRPTVLSPHPETGTQAPDLMMFHNVTELVTETPYLGVQGLSALTIQSQARPSASVFTLYQKLKQWEA</sequence>
<feature type="region of interest" description="Disordered" evidence="1">
    <location>
        <begin position="93"/>
        <end position="113"/>
    </location>
</feature>
<dbReference type="PANTHER" id="PTHR28625:SF1">
    <property type="entry name" value="PROTEIN PHOSPHATASE 1 REGULATORY SUBUNIT 35"/>
    <property type="match status" value="1"/>
</dbReference>
<keyword evidence="3" id="KW-1185">Reference proteome</keyword>
<proteinExistence type="predicted"/>
<reference evidence="3" key="3">
    <citation type="journal article" date="2014" name="Nature">
        <title>Elephant shark genome provides unique insights into gnathostome evolution.</title>
        <authorList>
            <consortium name="International Elephant Shark Genome Sequencing Consortium"/>
            <person name="Venkatesh B."/>
            <person name="Lee A.P."/>
            <person name="Ravi V."/>
            <person name="Maurya A.K."/>
            <person name="Lian M.M."/>
            <person name="Swann J.B."/>
            <person name="Ohta Y."/>
            <person name="Flajnik M.F."/>
            <person name="Sutoh Y."/>
            <person name="Kasahara M."/>
            <person name="Hoon S."/>
            <person name="Gangu V."/>
            <person name="Roy S.W."/>
            <person name="Irimia M."/>
            <person name="Korzh V."/>
            <person name="Kondrychyn I."/>
            <person name="Lim Z.W."/>
            <person name="Tay B.H."/>
            <person name="Tohari S."/>
            <person name="Kong K.W."/>
            <person name="Ho S."/>
            <person name="Lorente-Galdos B."/>
            <person name="Quilez J."/>
            <person name="Marques-Bonet T."/>
            <person name="Raney B.J."/>
            <person name="Ingham P.W."/>
            <person name="Tay A."/>
            <person name="Hillier L.W."/>
            <person name="Minx P."/>
            <person name="Boehm T."/>
            <person name="Wilson R.K."/>
            <person name="Brenner S."/>
            <person name="Warren W.C."/>
        </authorList>
    </citation>
    <scope>NUCLEOTIDE SEQUENCE [LARGE SCALE GENOMIC DNA]</scope>
</reference>